<gene>
    <name evidence="10" type="primary">araQ_19</name>
    <name evidence="9" type="synonym">araQ_124</name>
    <name evidence="9" type="ORF">BEH84_05722</name>
    <name evidence="10" type="ORF">BEI61_00775</name>
</gene>
<comment type="caution">
    <text evidence="10">The sequence shown here is derived from an EMBL/GenBank/DDBJ whole genome shotgun (WGS) entry which is preliminary data.</text>
</comment>
<dbReference type="SUPFAM" id="SSF161098">
    <property type="entry name" value="MetI-like"/>
    <property type="match status" value="1"/>
</dbReference>
<evidence type="ECO:0000256" key="3">
    <source>
        <dbReference type="ARBA" id="ARBA00022475"/>
    </source>
</evidence>
<sequence length="280" mass="31640">MGKSISSRIAKVVTGLVLLIGAVIILFPMYITIITSLKTQQESAADFFSLPSSFYLGNFISVFEKSGYWTYVWNSAKITIISVVLILVFIPMCAYAIARKMEENKYFKTVYFYLLLGIFVPFQVIMVPLVQYLTKMKLLNQTGLICMCLSLASSQGVFLLANYVKSVPRDLEEAASIDGCTTFSAYWRVVLPLIKPMVATIFVMNALWVWNDFQMPLLILNQQPGMWTLPLFQYNFKSQYTFDYNLAFASYLVAMLPVIIAYICAQKYIVAGLTQGAVKT</sequence>
<dbReference type="Pfam" id="PF00528">
    <property type="entry name" value="BPD_transp_1"/>
    <property type="match status" value="1"/>
</dbReference>
<evidence type="ECO:0000259" key="8">
    <source>
        <dbReference type="PROSITE" id="PS50928"/>
    </source>
</evidence>
<evidence type="ECO:0000313" key="12">
    <source>
        <dbReference type="Proteomes" id="UP000095003"/>
    </source>
</evidence>
<reference evidence="11 12" key="1">
    <citation type="submission" date="2016-07" db="EMBL/GenBank/DDBJ databases">
        <title>Characterization of isolates of Eisenbergiella tayi derived from blood cultures, using whole genome sequencing.</title>
        <authorList>
            <person name="Burdz T."/>
            <person name="Wiebe D."/>
            <person name="Huynh C."/>
            <person name="Bernard K."/>
        </authorList>
    </citation>
    <scope>NUCLEOTIDE SEQUENCE [LARGE SCALE GENOMIC DNA]</scope>
    <source>
        <strain evidence="10 11">NML 110608</strain>
        <strain evidence="9 12">NML 120489</strain>
    </source>
</reference>
<dbReference type="AlphaFoldDB" id="A0A1E3A7Z7"/>
<dbReference type="PROSITE" id="PS50928">
    <property type="entry name" value="ABC_TM1"/>
    <property type="match status" value="1"/>
</dbReference>
<dbReference type="PATRIC" id="fig|1432052.3.peg.6329"/>
<keyword evidence="3" id="KW-1003">Cell membrane</keyword>
<name>A0A1E3A7Z7_9FIRM</name>
<accession>A0A1E3A7Z7</accession>
<evidence type="ECO:0000313" key="9">
    <source>
        <dbReference type="EMBL" id="ODM04661.1"/>
    </source>
</evidence>
<feature type="transmembrane region" description="Helical" evidence="7">
    <location>
        <begin position="12"/>
        <end position="33"/>
    </location>
</feature>
<dbReference type="GO" id="GO:0005886">
    <property type="term" value="C:plasma membrane"/>
    <property type="evidence" value="ECO:0007669"/>
    <property type="project" value="UniProtKB-SubCell"/>
</dbReference>
<dbReference type="Gene3D" id="1.10.3720.10">
    <property type="entry name" value="MetI-like"/>
    <property type="match status" value="1"/>
</dbReference>
<evidence type="ECO:0000313" key="11">
    <source>
        <dbReference type="Proteomes" id="UP000094067"/>
    </source>
</evidence>
<feature type="transmembrane region" description="Helical" evidence="7">
    <location>
        <begin position="244"/>
        <end position="265"/>
    </location>
</feature>
<dbReference type="EMBL" id="MCGI01000007">
    <property type="protein sequence ID" value="ODM04661.1"/>
    <property type="molecule type" value="Genomic_DNA"/>
</dbReference>
<feature type="transmembrane region" description="Helical" evidence="7">
    <location>
        <begin position="78"/>
        <end position="98"/>
    </location>
</feature>
<dbReference type="InterPro" id="IPR000515">
    <property type="entry name" value="MetI-like"/>
</dbReference>
<evidence type="ECO:0000256" key="6">
    <source>
        <dbReference type="ARBA" id="ARBA00023136"/>
    </source>
</evidence>
<feature type="transmembrane region" description="Helical" evidence="7">
    <location>
        <begin position="142"/>
        <end position="164"/>
    </location>
</feature>
<proteinExistence type="inferred from homology"/>
<feature type="domain" description="ABC transmembrane type-1" evidence="8">
    <location>
        <begin position="72"/>
        <end position="265"/>
    </location>
</feature>
<dbReference type="GeneID" id="93300521"/>
<keyword evidence="5 7" id="KW-1133">Transmembrane helix</keyword>
<evidence type="ECO:0000256" key="1">
    <source>
        <dbReference type="ARBA" id="ARBA00004651"/>
    </source>
</evidence>
<evidence type="ECO:0000313" key="10">
    <source>
        <dbReference type="EMBL" id="ODM04895.1"/>
    </source>
</evidence>
<evidence type="ECO:0000256" key="7">
    <source>
        <dbReference type="RuleBase" id="RU363032"/>
    </source>
</evidence>
<dbReference type="EMBL" id="MCGH01000002">
    <property type="protein sequence ID" value="ODM04895.1"/>
    <property type="molecule type" value="Genomic_DNA"/>
</dbReference>
<evidence type="ECO:0000256" key="4">
    <source>
        <dbReference type="ARBA" id="ARBA00022692"/>
    </source>
</evidence>
<organism evidence="10 11">
    <name type="scientific">Eisenbergiella tayi</name>
    <dbReference type="NCBI Taxonomy" id="1432052"/>
    <lineage>
        <taxon>Bacteria</taxon>
        <taxon>Bacillati</taxon>
        <taxon>Bacillota</taxon>
        <taxon>Clostridia</taxon>
        <taxon>Lachnospirales</taxon>
        <taxon>Lachnospiraceae</taxon>
        <taxon>Eisenbergiella</taxon>
    </lineage>
</organism>
<dbReference type="PANTHER" id="PTHR32243">
    <property type="entry name" value="MALTOSE TRANSPORT SYSTEM PERMEASE-RELATED"/>
    <property type="match status" value="1"/>
</dbReference>
<dbReference type="Proteomes" id="UP000094067">
    <property type="component" value="Unassembled WGS sequence"/>
</dbReference>
<dbReference type="PANTHER" id="PTHR32243:SF24">
    <property type="entry name" value="DIACETYLCHITOBIOSE UPTAKE SYSTEM PERMEASE PROTEIN NGCG"/>
    <property type="match status" value="1"/>
</dbReference>
<keyword evidence="2 7" id="KW-0813">Transport</keyword>
<feature type="transmembrane region" description="Helical" evidence="7">
    <location>
        <begin position="185"/>
        <end position="210"/>
    </location>
</feature>
<feature type="transmembrane region" description="Helical" evidence="7">
    <location>
        <begin position="110"/>
        <end position="130"/>
    </location>
</feature>
<keyword evidence="6 7" id="KW-0472">Membrane</keyword>
<comment type="subcellular location">
    <subcellularLocation>
        <location evidence="1 7">Cell membrane</location>
        <topology evidence="1 7">Multi-pass membrane protein</topology>
    </subcellularLocation>
</comment>
<comment type="similarity">
    <text evidence="7">Belongs to the binding-protein-dependent transport system permease family.</text>
</comment>
<dbReference type="CDD" id="cd06261">
    <property type="entry name" value="TM_PBP2"/>
    <property type="match status" value="1"/>
</dbReference>
<evidence type="ECO:0000256" key="5">
    <source>
        <dbReference type="ARBA" id="ARBA00022989"/>
    </source>
</evidence>
<dbReference type="InterPro" id="IPR050901">
    <property type="entry name" value="BP-dep_ABC_trans_perm"/>
</dbReference>
<evidence type="ECO:0000256" key="2">
    <source>
        <dbReference type="ARBA" id="ARBA00022448"/>
    </source>
</evidence>
<dbReference type="RefSeq" id="WP_069151360.1">
    <property type="nucleotide sequence ID" value="NZ_DBFYTC010000158.1"/>
</dbReference>
<protein>
    <submittedName>
        <fullName evidence="10">L-arabinose transport system permease protein AraQ</fullName>
    </submittedName>
</protein>
<dbReference type="Proteomes" id="UP000095003">
    <property type="component" value="Unassembled WGS sequence"/>
</dbReference>
<dbReference type="GO" id="GO:0055085">
    <property type="term" value="P:transmembrane transport"/>
    <property type="evidence" value="ECO:0007669"/>
    <property type="project" value="InterPro"/>
</dbReference>
<dbReference type="InterPro" id="IPR035906">
    <property type="entry name" value="MetI-like_sf"/>
</dbReference>
<keyword evidence="4 7" id="KW-0812">Transmembrane</keyword>